<dbReference type="Proteomes" id="UP000696280">
    <property type="component" value="Unassembled WGS sequence"/>
</dbReference>
<organism evidence="2 3">
    <name type="scientific">Hymenoscyphus fraxineus</name>
    <dbReference type="NCBI Taxonomy" id="746836"/>
    <lineage>
        <taxon>Eukaryota</taxon>
        <taxon>Fungi</taxon>
        <taxon>Dikarya</taxon>
        <taxon>Ascomycota</taxon>
        <taxon>Pezizomycotina</taxon>
        <taxon>Leotiomycetes</taxon>
        <taxon>Helotiales</taxon>
        <taxon>Helotiaceae</taxon>
        <taxon>Hymenoscyphus</taxon>
    </lineage>
</organism>
<gene>
    <name evidence="2" type="ORF">HYFRA_00001268</name>
</gene>
<dbReference type="OrthoDB" id="3250044at2759"/>
<protein>
    <recommendedName>
        <fullName evidence="1">Aminoglycoside phosphotransferase domain-containing protein</fullName>
    </recommendedName>
</protein>
<evidence type="ECO:0000259" key="1">
    <source>
        <dbReference type="Pfam" id="PF01636"/>
    </source>
</evidence>
<dbReference type="InterPro" id="IPR002575">
    <property type="entry name" value="Aminoglycoside_PTrfase"/>
</dbReference>
<dbReference type="Gene3D" id="3.90.1200.10">
    <property type="match status" value="1"/>
</dbReference>
<feature type="domain" description="Aminoglycoside phosphotransferase" evidence="1">
    <location>
        <begin position="264"/>
        <end position="460"/>
    </location>
</feature>
<dbReference type="Pfam" id="PF01636">
    <property type="entry name" value="APH"/>
    <property type="match status" value="1"/>
</dbReference>
<dbReference type="SUPFAM" id="SSF56112">
    <property type="entry name" value="Protein kinase-like (PK-like)"/>
    <property type="match status" value="1"/>
</dbReference>
<keyword evidence="3" id="KW-1185">Reference proteome</keyword>
<dbReference type="InterPro" id="IPR011009">
    <property type="entry name" value="Kinase-like_dom_sf"/>
</dbReference>
<dbReference type="EMBL" id="CAJVRL010000092">
    <property type="protein sequence ID" value="CAG8959370.1"/>
    <property type="molecule type" value="Genomic_DNA"/>
</dbReference>
<proteinExistence type="predicted"/>
<evidence type="ECO:0000313" key="2">
    <source>
        <dbReference type="EMBL" id="CAG8959370.1"/>
    </source>
</evidence>
<name>A0A9N9L7Z0_9HELO</name>
<dbReference type="InterPro" id="IPR051678">
    <property type="entry name" value="AGP_Transferase"/>
</dbReference>
<reference evidence="2" key="1">
    <citation type="submission" date="2021-07" db="EMBL/GenBank/DDBJ databases">
        <authorList>
            <person name="Durling M."/>
        </authorList>
    </citation>
    <scope>NUCLEOTIDE SEQUENCE</scope>
</reference>
<dbReference type="PANTHER" id="PTHR21310:SF58">
    <property type="entry name" value="AMINOGLYCOSIDE PHOSPHOTRANSFERASE DOMAIN-CONTAINING PROTEIN"/>
    <property type="match status" value="1"/>
</dbReference>
<accession>A0A9N9L7Z0</accession>
<dbReference type="AlphaFoldDB" id="A0A9N9L7Z0"/>
<dbReference type="PANTHER" id="PTHR21310">
    <property type="entry name" value="AMINOGLYCOSIDE PHOSPHOTRANSFERASE-RELATED-RELATED"/>
    <property type="match status" value="1"/>
</dbReference>
<evidence type="ECO:0000313" key="3">
    <source>
        <dbReference type="Proteomes" id="UP000696280"/>
    </source>
</evidence>
<sequence length="485" mass="56254">MESDTTRALRVVQSANLQHPDLPLVEVFLQNAANPDLAAKYLLEICTDDKGGDRFFQFVDDWKSLVKKWVFPVVPLTAFYIREVLRARRRLDVQLLTSYRNASMIYLELSLALHIETFSFLLELAILFPLEIIGIWYDIRHNSGVNSSPFITFERMCHWKCNLVDHSATGIQSPDSRLFEIHRRFAPAMRWTDVAAKMERRKPRMHKPPTRNSFSEILIKGALTIWKIFPGFIRLQTYKMLAYAGFHLYGEANSQVQRLPFGMFMKFDAQEKFSPRIMNEFNALTLVHNHTSIPAPRPIDLIVTSNGTYLISSRINGVGAGYALDECSDEEMHVIAQDLRKYIAELRTIQRKPDSTFAISNPSGGPCLDYRIDVSPVGPFRTEKDFSDSLRLGGAPDVVHRDDHQIVFTHADINLRNVILRDGRIEGIVDWENAGWYPEYWEYTKCRFGVRFSKRWLKMLEEVFDHKYEEELKIEQVYWVLDSGM</sequence>
<dbReference type="CDD" id="cd05120">
    <property type="entry name" value="APH_ChoK_like"/>
    <property type="match status" value="1"/>
</dbReference>
<comment type="caution">
    <text evidence="2">The sequence shown here is derived from an EMBL/GenBank/DDBJ whole genome shotgun (WGS) entry which is preliminary data.</text>
</comment>